<dbReference type="Proteomes" id="UP000308600">
    <property type="component" value="Unassembled WGS sequence"/>
</dbReference>
<accession>A0ACD2ZZ46</accession>
<evidence type="ECO:0000313" key="2">
    <source>
        <dbReference type="Proteomes" id="UP000308600"/>
    </source>
</evidence>
<reference evidence="1 2" key="1">
    <citation type="journal article" date="2019" name="Nat. Ecol. Evol.">
        <title>Megaphylogeny resolves global patterns of mushroom evolution.</title>
        <authorList>
            <person name="Varga T."/>
            <person name="Krizsan K."/>
            <person name="Foldi C."/>
            <person name="Dima B."/>
            <person name="Sanchez-Garcia M."/>
            <person name="Sanchez-Ramirez S."/>
            <person name="Szollosi G.J."/>
            <person name="Szarkandi J.G."/>
            <person name="Papp V."/>
            <person name="Albert L."/>
            <person name="Andreopoulos W."/>
            <person name="Angelini C."/>
            <person name="Antonin V."/>
            <person name="Barry K.W."/>
            <person name="Bougher N.L."/>
            <person name="Buchanan P."/>
            <person name="Buyck B."/>
            <person name="Bense V."/>
            <person name="Catcheside P."/>
            <person name="Chovatia M."/>
            <person name="Cooper J."/>
            <person name="Damon W."/>
            <person name="Desjardin D."/>
            <person name="Finy P."/>
            <person name="Geml J."/>
            <person name="Haridas S."/>
            <person name="Hughes K."/>
            <person name="Justo A."/>
            <person name="Karasinski D."/>
            <person name="Kautmanova I."/>
            <person name="Kiss B."/>
            <person name="Kocsube S."/>
            <person name="Kotiranta H."/>
            <person name="LaButti K.M."/>
            <person name="Lechner B.E."/>
            <person name="Liimatainen K."/>
            <person name="Lipzen A."/>
            <person name="Lukacs Z."/>
            <person name="Mihaltcheva S."/>
            <person name="Morgado L.N."/>
            <person name="Niskanen T."/>
            <person name="Noordeloos M.E."/>
            <person name="Ohm R.A."/>
            <person name="Ortiz-Santana B."/>
            <person name="Ovrebo C."/>
            <person name="Racz N."/>
            <person name="Riley R."/>
            <person name="Savchenko A."/>
            <person name="Shiryaev A."/>
            <person name="Soop K."/>
            <person name="Spirin V."/>
            <person name="Szebenyi C."/>
            <person name="Tomsovsky M."/>
            <person name="Tulloss R.E."/>
            <person name="Uehling J."/>
            <person name="Grigoriev I.V."/>
            <person name="Vagvolgyi C."/>
            <person name="Papp T."/>
            <person name="Martin F.M."/>
            <person name="Miettinen O."/>
            <person name="Hibbett D.S."/>
            <person name="Nagy L.G."/>
        </authorList>
    </citation>
    <scope>NUCLEOTIDE SEQUENCE [LARGE SCALE GENOMIC DNA]</scope>
    <source>
        <strain evidence="1 2">NL-1719</strain>
    </source>
</reference>
<evidence type="ECO:0000313" key="1">
    <source>
        <dbReference type="EMBL" id="TFK58445.1"/>
    </source>
</evidence>
<keyword evidence="2" id="KW-1185">Reference proteome</keyword>
<dbReference type="EMBL" id="ML209362">
    <property type="protein sequence ID" value="TFK58445.1"/>
    <property type="molecule type" value="Genomic_DNA"/>
</dbReference>
<gene>
    <name evidence="1" type="ORF">BDN72DRAFT_806416</name>
</gene>
<protein>
    <submittedName>
        <fullName evidence="1">Uncharacterized protein</fullName>
    </submittedName>
</protein>
<name>A0ACD2ZZ46_9AGAR</name>
<proteinExistence type="predicted"/>
<sequence length="115" mass="12468">MHFSGFSLLPLLALADVALSVCPGYNYGISNAVDVNNVKIWSVYEDNCIVADYLTSKDGNVNPCTSGMFGCSPPPIHFNKYTNSHTGLIYDCRPDPNAGRCGNYDIAVCCRNDGH</sequence>
<organism evidence="1 2">
    <name type="scientific">Pluteus cervinus</name>
    <dbReference type="NCBI Taxonomy" id="181527"/>
    <lineage>
        <taxon>Eukaryota</taxon>
        <taxon>Fungi</taxon>
        <taxon>Dikarya</taxon>
        <taxon>Basidiomycota</taxon>
        <taxon>Agaricomycotina</taxon>
        <taxon>Agaricomycetes</taxon>
        <taxon>Agaricomycetidae</taxon>
        <taxon>Agaricales</taxon>
        <taxon>Pluteineae</taxon>
        <taxon>Pluteaceae</taxon>
        <taxon>Pluteus</taxon>
    </lineage>
</organism>